<dbReference type="Proteomes" id="UP001163223">
    <property type="component" value="Chromosome"/>
</dbReference>
<protein>
    <submittedName>
        <fullName evidence="1">MBL fold metallo-hydrolase</fullName>
    </submittedName>
</protein>
<accession>A0ACD4NLM8</accession>
<reference evidence="1" key="1">
    <citation type="submission" date="2022-11" db="EMBL/GenBank/DDBJ databases">
        <title>beta-Carotene-producing bacterium, Jeongeuplla avenae sp. nov., alleviates the salt stress of Arabidopsis seedlings.</title>
        <authorList>
            <person name="Jiang L."/>
            <person name="Lee J."/>
        </authorList>
    </citation>
    <scope>NUCLEOTIDE SEQUENCE</scope>
    <source>
        <strain evidence="1">DY_R2A_6</strain>
    </source>
</reference>
<gene>
    <name evidence="1" type="ORF">OXU80_23250</name>
</gene>
<keyword evidence="2" id="KW-1185">Reference proteome</keyword>
<name>A0ACD4NLM8_9HYPH</name>
<sequence length="364" mass="40986">MKPFRNPYHAGPAGDHFDGRRFFNPGGEMPAPLSAIWRWQRERSRNRVPWPAVFPSPYPKDVPPERVGGEALRLVHVGHASFLLQTAGLNVLLDPVWSQRCSPLPFGEPMRRQAPGIDFEALPPIDAVCVTHSHYDHMDRPTLVRLQREHAPRFLVPLGLDRIIRGWCPRADVEGFDWHERVRLGHGLGLTFEPTHHWGARGVLDRRMTLWASFAFDTPAGFVFYVGDTGFGGGATYRAVRERHGPARLAVLPIGAYNPRAVMRPQHQDPDEAVRGARFLEAEMTLGSHWGCFPLTDEAIDEPPRRLLEACRRWDLPPERFRAAQPGLVHALPHRIEAPLPRALTPTPETTAPTSDDLHDTSQA</sequence>
<evidence type="ECO:0000313" key="1">
    <source>
        <dbReference type="EMBL" id="WAJ27726.1"/>
    </source>
</evidence>
<proteinExistence type="predicted"/>
<dbReference type="EMBL" id="CP113520">
    <property type="protein sequence ID" value="WAJ27726.1"/>
    <property type="molecule type" value="Genomic_DNA"/>
</dbReference>
<evidence type="ECO:0000313" key="2">
    <source>
        <dbReference type="Proteomes" id="UP001163223"/>
    </source>
</evidence>
<organism evidence="1 2">
    <name type="scientific">Antarcticirhabdus aurantiaca</name>
    <dbReference type="NCBI Taxonomy" id="2606717"/>
    <lineage>
        <taxon>Bacteria</taxon>
        <taxon>Pseudomonadati</taxon>
        <taxon>Pseudomonadota</taxon>
        <taxon>Alphaproteobacteria</taxon>
        <taxon>Hyphomicrobiales</taxon>
        <taxon>Aurantimonadaceae</taxon>
        <taxon>Antarcticirhabdus</taxon>
    </lineage>
</organism>